<feature type="domain" description="Serine dehydratase-like alpha subunit" evidence="2">
    <location>
        <begin position="90"/>
        <end position="418"/>
    </location>
</feature>
<dbReference type="PANTHER" id="PTHR30501:SF2">
    <property type="entry name" value="UPF0597 PROTEIN YHAM"/>
    <property type="match status" value="1"/>
</dbReference>
<comment type="caution">
    <text evidence="3">The sequence shown here is derived from an EMBL/GenBank/DDBJ whole genome shotgun (WGS) entry which is preliminary data.</text>
</comment>
<proteinExistence type="inferred from homology"/>
<dbReference type="GO" id="GO:0019450">
    <property type="term" value="P:L-cysteine catabolic process to pyruvate"/>
    <property type="evidence" value="ECO:0007669"/>
    <property type="project" value="TreeGrafter"/>
</dbReference>
<comment type="similarity">
    <text evidence="1">Belongs to the UPF0597 family.</text>
</comment>
<evidence type="ECO:0000259" key="2">
    <source>
        <dbReference type="Pfam" id="PF03313"/>
    </source>
</evidence>
<dbReference type="EMBL" id="DVFO01000090">
    <property type="protein sequence ID" value="HIQ61597.1"/>
    <property type="molecule type" value="Genomic_DNA"/>
</dbReference>
<gene>
    <name evidence="3" type="ORF">IAD31_08415</name>
</gene>
<organism evidence="3 4">
    <name type="scientific">Candidatus Enterenecus faecium</name>
    <dbReference type="NCBI Taxonomy" id="2840780"/>
    <lineage>
        <taxon>Bacteria</taxon>
        <taxon>Bacillati</taxon>
        <taxon>Bacillota</taxon>
        <taxon>Clostridia</taxon>
        <taxon>Eubacteriales</taxon>
        <taxon>Candidatus Enterenecus</taxon>
    </lineage>
</organism>
<dbReference type="GO" id="GO:0080146">
    <property type="term" value="F:L-cysteine desulfhydrase activity"/>
    <property type="evidence" value="ECO:0007669"/>
    <property type="project" value="TreeGrafter"/>
</dbReference>
<dbReference type="Proteomes" id="UP000886879">
    <property type="component" value="Unassembled WGS sequence"/>
</dbReference>
<dbReference type="InterPro" id="IPR021144">
    <property type="entry name" value="UPF0597"/>
</dbReference>
<dbReference type="HAMAP" id="MF_01845">
    <property type="entry name" value="UPF0597"/>
    <property type="match status" value="1"/>
</dbReference>
<evidence type="ECO:0000313" key="3">
    <source>
        <dbReference type="EMBL" id="HIQ61597.1"/>
    </source>
</evidence>
<accession>A0A9D1CHH8</accession>
<dbReference type="PANTHER" id="PTHR30501">
    <property type="entry name" value="UPF0597 PROTEIN YHAM"/>
    <property type="match status" value="1"/>
</dbReference>
<protein>
    <recommendedName>
        <fullName evidence="1">UPF0597 protein IAD31_08415</fullName>
    </recommendedName>
</protein>
<sequence length="424" mass="45580">MQRTDERYQAYVQILREELKPAMGCTEPIAVAYACAVARQTLGQLPQQVTLHVSGNIIKNVKSVVVPNTGGRRGLEVAAAVGTVAARAEAQLECIAHVTDQDMEAVEEYLAQERVTILPLDTTHPFDILVEVRAGEDVARVRMVDQHTNLVHVSRNGQVLQEREVPQGMQENPLQQLLTVEGILDFADSVDLEDIRQPIQQQAQLNWAISQEGLEGCYGAMIGKELMAQAGNDWKARLRARAAAGSDARMSGCELPVVIVSGSGNQGLTASLPVMEYAAMKGIGEEQMYRAMVVSNLLTVHQKTNLGRLSAFCGAVNAACAAAAAIAYLDGMGLDGVAHTLVNSLAVVSGMVCDGAKASCAAKISLALEAGLMGYEMYKAGHEFYDGDGIVKKGVENTLNMVARLGRLGMRETDREILRIMTGQ</sequence>
<evidence type="ECO:0000313" key="4">
    <source>
        <dbReference type="Proteomes" id="UP000886879"/>
    </source>
</evidence>
<dbReference type="Pfam" id="PF03313">
    <property type="entry name" value="SDH_alpha"/>
    <property type="match status" value="1"/>
</dbReference>
<dbReference type="InterPro" id="IPR005130">
    <property type="entry name" value="Ser_deHydtase-like_asu"/>
</dbReference>
<reference evidence="3" key="2">
    <citation type="journal article" date="2021" name="PeerJ">
        <title>Extensive microbial diversity within the chicken gut microbiome revealed by metagenomics and culture.</title>
        <authorList>
            <person name="Gilroy R."/>
            <person name="Ravi A."/>
            <person name="Getino M."/>
            <person name="Pursley I."/>
            <person name="Horton D.L."/>
            <person name="Alikhan N.F."/>
            <person name="Baker D."/>
            <person name="Gharbi K."/>
            <person name="Hall N."/>
            <person name="Watson M."/>
            <person name="Adriaenssens E.M."/>
            <person name="Foster-Nyarko E."/>
            <person name="Jarju S."/>
            <person name="Secka A."/>
            <person name="Antonio M."/>
            <person name="Oren A."/>
            <person name="Chaudhuri R.R."/>
            <person name="La Ragione R."/>
            <person name="Hildebrand F."/>
            <person name="Pallen M.J."/>
        </authorList>
    </citation>
    <scope>NUCLEOTIDE SEQUENCE</scope>
    <source>
        <strain evidence="3">ChiGjej2B2-12916</strain>
    </source>
</reference>
<dbReference type="AlphaFoldDB" id="A0A9D1CHH8"/>
<dbReference type="PIRSF" id="PIRSF006054">
    <property type="entry name" value="UCP006054"/>
    <property type="match status" value="1"/>
</dbReference>
<reference evidence="3" key="1">
    <citation type="submission" date="2020-10" db="EMBL/GenBank/DDBJ databases">
        <authorList>
            <person name="Gilroy R."/>
        </authorList>
    </citation>
    <scope>NUCLEOTIDE SEQUENCE</scope>
    <source>
        <strain evidence="3">ChiGjej2B2-12916</strain>
    </source>
</reference>
<name>A0A9D1CHH8_9FIRM</name>
<evidence type="ECO:0000256" key="1">
    <source>
        <dbReference type="HAMAP-Rule" id="MF_01845"/>
    </source>
</evidence>